<dbReference type="PANTHER" id="PTHR38340:SF1">
    <property type="entry name" value="S-LAYER PROTEIN"/>
    <property type="match status" value="1"/>
</dbReference>
<evidence type="ECO:0000313" key="7">
    <source>
        <dbReference type="Proteomes" id="UP000317550"/>
    </source>
</evidence>
<feature type="domain" description="Haemolysin-type calcium binding-related" evidence="5">
    <location>
        <begin position="1906"/>
        <end position="1947"/>
    </location>
</feature>
<evidence type="ECO:0000256" key="1">
    <source>
        <dbReference type="ARBA" id="ARBA00004613"/>
    </source>
</evidence>
<gene>
    <name evidence="6" type="ORF">FNU76_19500</name>
</gene>
<evidence type="ECO:0000256" key="2">
    <source>
        <dbReference type="ARBA" id="ARBA00022525"/>
    </source>
</evidence>
<dbReference type="GO" id="GO:0005576">
    <property type="term" value="C:extracellular region"/>
    <property type="evidence" value="ECO:0007669"/>
    <property type="project" value="UniProtKB-SubCell"/>
</dbReference>
<keyword evidence="3" id="KW-0106">Calcium</keyword>
<sequence length="3183" mass="324703">METTSTRDGTIILFDHDGDGIKTGTGWVKPDDGWLVLDRDGNGAIDTGRELFGVDTRKQDGQLAKDGFDALKDLDANRDNKIDGADTVFANLRIWRDLNQDGISQANELSTLDANSIVSVGVNSTTVRTDLGNGNIQTAAGTFTRSNGTTGTTGETDATVANLDLLVNTFYRQYTDHIALSEQAKALPALRGSGRVRDLSEAISLSAELGNWVQGYTQQTTRQGQLDQLDGFVEKWANTSDLKSLQAQATALAGQGVTLEYKLAGLTAGTPQFTDFVRKLGIVERFMGFTYGGVSGQARFTVLDATSGRLTVTLAAEQIANISLAYDRFKTDIYESLLPATRLKPFVDSLESALMADTLSFTGLESQFSQAITARGQQGLIDLVEFVSAYGYDRLADLGWDASGFLLGQIRKAPELAAFSAELSSWTVRLAGATEHNLSGSSRSDLLVGTRDADTLYGRNGNDLLLGGNGNDQIMGENGADTLDGGTGNDHLNGGNGADTYLFGKASGQDVINNNDSDAAGTQPDTILLGAGIVPAGVTLTRSGDSLFLSLNGSDDRLEVQSYFNQDGNSAYALDRIKFADGTSWDVATIKRMVLQSTDGNDTLTGYAGNDTLVGGDGNDTLNGMAGDDQLSGNSGADNLQGGDGNDTAEGGVGADLLYGGSGNDVLRGNEHNDNLQGDAGNDTLEGGSGNDHLNGGAGADTYRFDIGGGQDVIGNHDSDAFGTQIDTLRMGEGISPAGVTLTRGGDSLFVSVNGSDDRVEVQSYFNQDGGGSYVLDKIAFADGTSWDIATVKRMVLLSTDGNDTLAGYSGNDTIAGGDGNDGINGMAGDDQLDGGVGADTLQGGEGNDAEQGGAGADMLYGGIGNDLLLGNEHNDNLQGDAGNDTLDGGSGNDNLNGGAGADTYRFGLGAGQDTVNNHDSDAFGTQPDTIELGAGITPAGVTLTRSGDNLILSLNGSDDRLEVQSYFNQDAAGPYAVDKIKFADGSSWDIATVKTMVLQSTVGNDTLAGYIGNDAITGDDGNDSINGMAGNDALNGNSGADTLQGGEGDDTVKGWSGADQLYGGNGNDLLSGDEHNDNLQGDAGQDTLDGGSGNDNLNGGAGADTYRFGLGGGQDSINNHDSDTIGTLLDTIELGAGITPAGVTLTRSGDSLVLSLNGSDDRLEVQSYFNQDAAGPYAVDKIKFADGSSWDIATVKTLVLQSTAGNDTLTAYAGSDTLAGGDGNDSINGMAGDDRLDGGSGADTLQGGEGNDVDQGGTGADQLYGGNGNDVLSGNEHNDNLQGDAGNDTLDGGSGNDNLNGGAGADIYRFGLGSGQDSLGNHDSDAVGTQADTIELGAGITPAGVTLTRSGDNLIISLNGSDDRLEVQSYFNQDGNAVYAVDNIKFADGANWDIATVKRMVLQSTEGNDTMIGYAGNDSIAGGDGSDALNGMAGDDQLDGGVGADTLQGGEGNDTEQGGAGADQVSGGAGNDLLRGNEHNDNLQGDAGNDTLDGGSGNDNLNGGAGADIYRFGLGSGQDSLGNHDSDAVGTQADTIELGAGITPAGVTLTRSGDNLIISLNGSDDRLEVQSYFNQDGNAVYAVDNIKFADGTNWDIATVKRMVLQSTEGNDTLIGYAGNDSIAGGDGNDTLNGMAGDDQLDGGVGADTLQGGEGNDTEQGGAGADQVSGGNGNDLLRGNEHNDNLQGEAGNDTLDGGSGNDNLTGGNGADTYLFGKGSGQDSLNNHDSDAIGTQADTVLLGSDITPAGVTLTRTGDTLVISLNGTDDKLEVANYFNADGASAYRVDLIKFADGTSWDYATTKSKVVPVTPAASITISGTAANELLNGGLGNDTLYGQVGNDTLDGGAGNDHLDGGAGNDTFLFGRGAGKDVVNAHDSTVGKLDTVVLGAGILATDILLVREGDALVLGIKGTSDSLRVNNYFNQDAAGGYQVDRIKFADGSSWDVAAVKAKVLEASSENDTLYGYAGNDALNGLAGDDQISGKAGNDTLDGGSGEDRLNGEDGDDQLLGGSQNDTLDGGNGNDQLLGQIGNDTLYGQAGSDTLDGGAGNDQLDGGAGNDTFLFGRGAGKDVLNAYDSIVGKLDTIELGSGITAADIQLVREGDVLVLSIKGTSDSLRVNNYFNQDAAGGYQVDRIKFADGSSWDVAAVKAKVLLASSENDTLYGYAGNDALNGLAGDDQIAGKAGNDTLDGGSGEDRLNGEDGDDQLLGGSQNDTLDGGNGNDQLLGQVGNDTLSGQAGNDTLDGGAGNDQLDGGAGNDTFLFGRGAGKDVVNAHDSTVGKLDTVVLGAGILATDILLVREGDALVLGIKGTSDSLRVNNYFNQDAAGGYQVDRIKFADGSSWDVAAVKAKVLEASSENDTLYGYAGNDALNGLAGDDQISGKAGNDTLDGGSGEDRLNGEDGDDQLLGGSQNDTLDGGNGNDQLLGQIGNDTLYGQAGSDTLDGGAGNDQLDGGAGNDTFLFGRGAGKDVLNAYDSIVGKLDTIELGSGITTADIQLVREGDVLVLSIKGTSDSLRVNNYFNQDAAGGYQVDRIKFADGSSWDVAAVKAKVLLASSENDSLYGYAGNDALAGLAGDDQIAGKAGNDTLDGGSGEDRLNGEDGDDQLLGGSQNDTLDGGNGNDQLLGQVGNDTLSGQAGNDTLDGGAGNDQMDGGAGNDTFLFGRGAGKDVVNAHDSTVGKLDTVVLGAGILATDILLVREGDALVLGIKGTSDSLRVNNYFNQDAAGGYQVDRIKFADGSSWDVAAVKAKVLEASSENDTLYGYAGNDALNGLAGDDQISGKAGNDTLDGGSGEDRLNGEDGDDRLLGGSQNDTLDGGNGHDQLLGQIGNDTLSGQAGNDTLDGGAGNDQLDGGAGNDTFLFGRGAGKDVVNAYDNTAGKLDTIELGSGIAAADIQLVREGDVLVLSIKGTSDSLRVNSYFNQDAAGGYQVDRIKFADGSSWDVAAVKAKVLLASSENDTLYGYAGNDALNGLAGDDQISGKAGNDTLDGGSGEDRLNGEDGDDQLLGGSQNDTLDGGNGHDLLQGQIGNDTLSGQAGNDTLDGGAGNDQLDGGAGNDTYLFGKGANADALTNYDSTGLDNDKVVIGAGVRADQVWLQRVGNDLQLMLIETNDKLNLRNWYSGSAYHVDSIELASGQRLLESQVDAMVSAMAAFAPPAPGESALLPEYQAVLNPLIAVNWK</sequence>
<feature type="domain" description="Haemolysin-type calcium binding-related" evidence="5">
    <location>
        <begin position="2906"/>
        <end position="2947"/>
    </location>
</feature>
<feature type="compositionally biased region" description="Low complexity" evidence="4">
    <location>
        <begin position="2413"/>
        <end position="2424"/>
    </location>
</feature>
<feature type="region of interest" description="Disordered" evidence="4">
    <location>
        <begin position="1216"/>
        <end position="1299"/>
    </location>
</feature>
<feature type="domain" description="Haemolysin-type calcium binding-related" evidence="5">
    <location>
        <begin position="3105"/>
        <end position="3138"/>
    </location>
</feature>
<feature type="domain" description="Haemolysin-type calcium binding-related" evidence="5">
    <location>
        <begin position="2306"/>
        <end position="2347"/>
    </location>
</feature>
<feature type="domain" description="Haemolysin-type calcium binding-related" evidence="5">
    <location>
        <begin position="1759"/>
        <end position="1801"/>
    </location>
</feature>
<dbReference type="Proteomes" id="UP000317550">
    <property type="component" value="Chromosome"/>
</dbReference>
<dbReference type="OrthoDB" id="3738669at2"/>
<keyword evidence="2" id="KW-0964">Secreted</keyword>
<evidence type="ECO:0000256" key="3">
    <source>
        <dbReference type="ARBA" id="ARBA00022837"/>
    </source>
</evidence>
<feature type="region of interest" description="Disordered" evidence="4">
    <location>
        <begin position="825"/>
        <end position="848"/>
    </location>
</feature>
<proteinExistence type="predicted"/>
<dbReference type="InterPro" id="IPR011049">
    <property type="entry name" value="Serralysin-like_metalloprot_C"/>
</dbReference>
<feature type="region of interest" description="Disordered" evidence="4">
    <location>
        <begin position="2983"/>
        <end position="3052"/>
    </location>
</feature>
<reference evidence="7" key="1">
    <citation type="submission" date="2019-07" db="EMBL/GenBank/DDBJ databases">
        <title>Chitinimonas sp. nov., isolated from Ny-Alesund, arctica soil.</title>
        <authorList>
            <person name="Xu Q."/>
            <person name="Peng F."/>
        </authorList>
    </citation>
    <scope>NUCLEOTIDE SEQUENCE [LARGE SCALE GENOMIC DNA]</scope>
    <source>
        <strain evidence="7">R3-44</strain>
    </source>
</reference>
<feature type="region of interest" description="Disordered" evidence="4">
    <location>
        <begin position="2585"/>
        <end position="2652"/>
    </location>
</feature>
<feature type="compositionally biased region" description="Polar residues" evidence="4">
    <location>
        <begin position="3029"/>
        <end position="3041"/>
    </location>
</feature>
<protein>
    <recommendedName>
        <fullName evidence="5">Haemolysin-type calcium binding-related domain-containing protein</fullName>
    </recommendedName>
</protein>
<dbReference type="Gene3D" id="2.150.10.10">
    <property type="entry name" value="Serralysin-like metalloprotease, C-terminal"/>
    <property type="match status" value="20"/>
</dbReference>
<dbReference type="InterPro" id="IPR001343">
    <property type="entry name" value="Hemolysn_Ca-bd"/>
</dbReference>
<feature type="region of interest" description="Disordered" evidence="4">
    <location>
        <begin position="1628"/>
        <end position="1707"/>
    </location>
</feature>
<feature type="region of interest" description="Disordered" evidence="4">
    <location>
        <begin position="2383"/>
        <end position="2424"/>
    </location>
</feature>
<dbReference type="InterPro" id="IPR010566">
    <property type="entry name" value="Haemolys_ca-bd"/>
</dbReference>
<feature type="domain" description="Haemolysin-type calcium binding-related" evidence="5">
    <location>
        <begin position="2706"/>
        <end position="2747"/>
    </location>
</feature>
<feature type="region of interest" description="Disordered" evidence="4">
    <location>
        <begin position="2783"/>
        <end position="2852"/>
    </location>
</feature>
<keyword evidence="7" id="KW-1185">Reference proteome</keyword>
<name>A0A516SJN7_9NEIS</name>
<dbReference type="Pfam" id="PF00353">
    <property type="entry name" value="HemolysinCabind"/>
    <property type="match status" value="38"/>
</dbReference>
<dbReference type="EMBL" id="CP041730">
    <property type="protein sequence ID" value="QDQ28360.1"/>
    <property type="molecule type" value="Genomic_DNA"/>
</dbReference>
<feature type="domain" description="Haemolysin-type calcium binding-related" evidence="5">
    <location>
        <begin position="1556"/>
        <end position="1599"/>
    </location>
</feature>
<evidence type="ECO:0000256" key="4">
    <source>
        <dbReference type="SAM" id="MobiDB-lite"/>
    </source>
</evidence>
<dbReference type="InterPro" id="IPR050557">
    <property type="entry name" value="RTX_toxin/Mannuronan_C5-epim"/>
</dbReference>
<evidence type="ECO:0000313" key="6">
    <source>
        <dbReference type="EMBL" id="QDQ28360.1"/>
    </source>
</evidence>
<feature type="domain" description="Haemolysin-type calcium binding-related" evidence="5">
    <location>
        <begin position="749"/>
        <end position="791"/>
    </location>
</feature>
<feature type="domain" description="Haemolysin-type calcium binding-related" evidence="5">
    <location>
        <begin position="547"/>
        <end position="589"/>
    </location>
</feature>
<dbReference type="InterPro" id="IPR018511">
    <property type="entry name" value="Hemolysin-typ_Ca-bd_CS"/>
</dbReference>
<comment type="subcellular location">
    <subcellularLocation>
        <location evidence="1">Secreted</location>
    </subcellularLocation>
</comment>
<dbReference type="PANTHER" id="PTHR38340">
    <property type="entry name" value="S-LAYER PROTEIN"/>
    <property type="match status" value="1"/>
</dbReference>
<feature type="region of interest" description="Disordered" evidence="4">
    <location>
        <begin position="2185"/>
        <end position="2252"/>
    </location>
</feature>
<feature type="domain" description="Haemolysin-type calcium binding-related" evidence="5">
    <location>
        <begin position="1153"/>
        <end position="1195"/>
    </location>
</feature>
<feature type="compositionally biased region" description="Polar residues" evidence="4">
    <location>
        <begin position="2631"/>
        <end position="2641"/>
    </location>
</feature>
<feature type="region of interest" description="Disordered" evidence="4">
    <location>
        <begin position="1064"/>
        <end position="1100"/>
    </location>
</feature>
<dbReference type="KEGG" id="cari:FNU76_19500"/>
<dbReference type="Pfam" id="PF06594">
    <property type="entry name" value="HCBP_related"/>
    <property type="match status" value="14"/>
</dbReference>
<feature type="compositionally biased region" description="Low complexity" evidence="4">
    <location>
        <begin position="2213"/>
        <end position="2229"/>
    </location>
</feature>
<dbReference type="PRINTS" id="PR00313">
    <property type="entry name" value="CABNDNGRPT"/>
</dbReference>
<feature type="domain" description="Haemolysin-type calcium binding-related" evidence="5">
    <location>
        <begin position="2106"/>
        <end position="2147"/>
    </location>
</feature>
<feature type="compositionally biased region" description="Polar residues" evidence="4">
    <location>
        <begin position="2831"/>
        <end position="2841"/>
    </location>
</feature>
<dbReference type="PROSITE" id="PS00330">
    <property type="entry name" value="HEMOLYSIN_CALCIUM"/>
    <property type="match status" value="29"/>
</dbReference>
<feature type="domain" description="Haemolysin-type calcium binding-related" evidence="5">
    <location>
        <begin position="2506"/>
        <end position="2547"/>
    </location>
</feature>
<evidence type="ECO:0000259" key="5">
    <source>
        <dbReference type="Pfam" id="PF06594"/>
    </source>
</evidence>
<feature type="region of interest" description="Disordered" evidence="4">
    <location>
        <begin position="1983"/>
        <end position="2024"/>
    </location>
</feature>
<feature type="domain" description="Haemolysin-type calcium binding-related" evidence="5">
    <location>
        <begin position="950"/>
        <end position="993"/>
    </location>
</feature>
<feature type="compositionally biased region" description="Low complexity" evidence="4">
    <location>
        <begin position="1287"/>
        <end position="1299"/>
    </location>
</feature>
<organism evidence="6 7">
    <name type="scientific">Chitinimonas arctica</name>
    <dbReference type="NCBI Taxonomy" id="2594795"/>
    <lineage>
        <taxon>Bacteria</taxon>
        <taxon>Pseudomonadati</taxon>
        <taxon>Pseudomonadota</taxon>
        <taxon>Betaproteobacteria</taxon>
        <taxon>Neisseriales</taxon>
        <taxon>Chitinibacteraceae</taxon>
        <taxon>Chitinimonas</taxon>
    </lineage>
</organism>
<accession>A0A516SJN7</accession>
<feature type="compositionally biased region" description="Low complexity" evidence="4">
    <location>
        <begin position="2013"/>
        <end position="2024"/>
    </location>
</feature>
<feature type="domain" description="Haemolysin-type calcium binding-related" evidence="5">
    <location>
        <begin position="1354"/>
        <end position="1397"/>
    </location>
</feature>
<dbReference type="SUPFAM" id="SSF51120">
    <property type="entry name" value="beta-Roll"/>
    <property type="match status" value="14"/>
</dbReference>
<feature type="compositionally biased region" description="Low complexity" evidence="4">
    <location>
        <begin position="1489"/>
        <end position="1501"/>
    </location>
</feature>
<feature type="region of interest" description="Disordered" evidence="4">
    <location>
        <begin position="1427"/>
        <end position="1501"/>
    </location>
</feature>
<feature type="compositionally biased region" description="Polar residues" evidence="4">
    <location>
        <begin position="2231"/>
        <end position="2241"/>
    </location>
</feature>
<feature type="compositionally biased region" description="Low complexity" evidence="4">
    <location>
        <begin position="2613"/>
        <end position="2629"/>
    </location>
</feature>
<dbReference type="GO" id="GO:0005509">
    <property type="term" value="F:calcium ion binding"/>
    <property type="evidence" value="ECO:0007669"/>
    <property type="project" value="InterPro"/>
</dbReference>
<feature type="region of interest" description="Disordered" evidence="4">
    <location>
        <begin position="618"/>
        <end position="697"/>
    </location>
</feature>
<feature type="compositionally biased region" description="Low complexity" evidence="4">
    <location>
        <begin position="1087"/>
        <end position="1099"/>
    </location>
</feature>